<evidence type="ECO:0000313" key="3">
    <source>
        <dbReference type="EMBL" id="ABW29969.1"/>
    </source>
</evidence>
<feature type="transmembrane region" description="Helical" evidence="2">
    <location>
        <begin position="900"/>
        <end position="923"/>
    </location>
</feature>
<dbReference type="eggNOG" id="COG1196">
    <property type="taxonomic scope" value="Bacteria"/>
</dbReference>
<dbReference type="Proteomes" id="UP000000268">
    <property type="component" value="Chromosome"/>
</dbReference>
<dbReference type="STRING" id="329726.AM1_5001"/>
<evidence type="ECO:0000256" key="1">
    <source>
        <dbReference type="SAM" id="Coils"/>
    </source>
</evidence>
<keyword evidence="4" id="KW-1185">Reference proteome</keyword>
<dbReference type="EMBL" id="CP000828">
    <property type="protein sequence ID" value="ABW29969.1"/>
    <property type="molecule type" value="Genomic_DNA"/>
</dbReference>
<feature type="transmembrane region" description="Helical" evidence="2">
    <location>
        <begin position="75"/>
        <end position="102"/>
    </location>
</feature>
<feature type="coiled-coil region" evidence="1">
    <location>
        <begin position="850"/>
        <end position="896"/>
    </location>
</feature>
<keyword evidence="2" id="KW-0472">Membrane</keyword>
<keyword evidence="1" id="KW-0175">Coiled coil</keyword>
<dbReference type="Gene3D" id="1.20.120.20">
    <property type="entry name" value="Apolipoprotein"/>
    <property type="match status" value="1"/>
</dbReference>
<dbReference type="OrthoDB" id="415154at2"/>
<reference evidence="3 4" key="1">
    <citation type="journal article" date="2008" name="Proc. Natl. Acad. Sci. U.S.A.">
        <title>Niche adaptation and genome expansion in the chlorophyll d-producing cyanobacterium Acaryochloris marina.</title>
        <authorList>
            <person name="Swingley W.D."/>
            <person name="Chen M."/>
            <person name="Cheung P.C."/>
            <person name="Conrad A.L."/>
            <person name="Dejesa L.C."/>
            <person name="Hao J."/>
            <person name="Honchak B.M."/>
            <person name="Karbach L.E."/>
            <person name="Kurdoglu A."/>
            <person name="Lahiri S."/>
            <person name="Mastrian S.D."/>
            <person name="Miyashita H."/>
            <person name="Page L."/>
            <person name="Ramakrishna P."/>
            <person name="Satoh S."/>
            <person name="Sattley W.M."/>
            <person name="Shimada Y."/>
            <person name="Taylor H.L."/>
            <person name="Tomo T."/>
            <person name="Tsuchiya T."/>
            <person name="Wang Z.T."/>
            <person name="Raymond J."/>
            <person name="Mimuro M."/>
            <person name="Blankenship R.E."/>
            <person name="Touchman J.W."/>
        </authorList>
    </citation>
    <scope>NUCLEOTIDE SEQUENCE [LARGE SCALE GENOMIC DNA]</scope>
    <source>
        <strain evidence="4">MBIC 11017</strain>
    </source>
</reference>
<keyword evidence="2" id="KW-1133">Transmembrane helix</keyword>
<dbReference type="KEGG" id="amr:AM1_5001"/>
<proteinExistence type="predicted"/>
<dbReference type="AlphaFoldDB" id="B0C5V7"/>
<protein>
    <submittedName>
        <fullName evidence="3">Uncharacterized protein</fullName>
    </submittedName>
</protein>
<evidence type="ECO:0000256" key="2">
    <source>
        <dbReference type="SAM" id="Phobius"/>
    </source>
</evidence>
<evidence type="ECO:0000313" key="4">
    <source>
        <dbReference type="Proteomes" id="UP000000268"/>
    </source>
</evidence>
<feature type="transmembrane region" description="Helical" evidence="2">
    <location>
        <begin position="25"/>
        <end position="55"/>
    </location>
</feature>
<feature type="transmembrane region" description="Helical" evidence="2">
    <location>
        <begin position="114"/>
        <end position="134"/>
    </location>
</feature>
<gene>
    <name evidence="3" type="ordered locus">AM1_5001</name>
</gene>
<accession>B0C5V7</accession>
<dbReference type="HOGENOM" id="CLU_293146_0_0_3"/>
<sequence length="927" mass="103715">MISTVNRALLNSRLDSATILSGGQIIVVVLAGLLFGLAFQLLLANFGIAIGLSIFNLKPNPPTSDKPPEPEDASFGSVALIGVAAGLAIMLSIDGVLFAACYLAVKLSQVSDPWLGAILGGLVWAVYLILLTWLSTSAVGTIADTVLGFTRAGLRRLFAAVGQLFNPTSSDTSSADEDPDVIGHSKLIQALEDMDFSPVFESTLAKLKSETPSKATHLSQIAEEVIANTTENHTIDLGQIVEELQNRLNLPQPILEELQQQLQKLTQEVGNDPHPVPEHPQQSAPVTDLKNFLQTADPSDLQSESLSTQLAPLETSHSWSTLQDIDFKGLLRTALRRVDLSDWDVQRIWQVLQSTQQKLTGSSESKQPINIIQLDVEDYLLNTPPWNLQPDIIEVDFKDILYDPAADPSLVHQQLILLTPDQIQEFLQQRQDLPDHQLAKIANVLNRVRLNILDQVQPSSDLKPPEREHLHQIQQKLESYCRYTTLSKLSPEGIEQKLKSLIEEIPIPTPMLASYPPDLDALQKILKRRKGLQPKKRKALLAAISENWQHLLPDSIQPAPPSIHKRLKTIIAEQLQGPDVQSITLEDLKPQLMQLIDQPTSGLTVFNQYLGQLDWMSLAQELQDEYDLTPQNLNSILATLQEEWQQIAKFPRRWARRTQRTAQDWQGQLQRYLKYQDRAALTKIESIEQDLKCLLEEVNMGSSSPNPFPQLPCQSEIIALLQERKDLTAAEMEQISLQLALTWEKLGEEAQSLQKQAQSSLDTVATKVREILSSLPYAGSIQLQETLSDALPHIEVSQIGDSLQDFARKAPTELLTESSWQQIRDRISVLTQSTYQQIIHTRDDLEDTVKHQLSEQAEALQQQLLDQVDQLQTELQQQARELKQDTQRQADKVRQSAAIAAWWLFAIALTSGITSALSGYWAVRGFR</sequence>
<organism evidence="3 4">
    <name type="scientific">Acaryochloris marina (strain MBIC 11017)</name>
    <dbReference type="NCBI Taxonomy" id="329726"/>
    <lineage>
        <taxon>Bacteria</taxon>
        <taxon>Bacillati</taxon>
        <taxon>Cyanobacteriota</taxon>
        <taxon>Cyanophyceae</taxon>
        <taxon>Acaryochloridales</taxon>
        <taxon>Acaryochloridaceae</taxon>
        <taxon>Acaryochloris</taxon>
    </lineage>
</organism>
<name>B0C5V7_ACAM1</name>
<keyword evidence="2" id="KW-0812">Transmembrane</keyword>